<sequence length="543" mass="56936">MPGNADQAEVIRAKKGLPGTALSTMSNTMSTTIHSDSASSSHPNTSQPPTQSTPTKHPTTTPPTHERIEPKLLLAIVATGIMAFVGILTETMTNVLFPTLMEEFGIGTSVVQWLTTGYLLVVSVVTPLSSYLNHRFTLKASFAAAVALCIAGLLIAAVSVNFPMLMVARILQGAGTGVALPLMFNIILEQSPRSRLGLLMGVGNMVCAIAPALGPTVGGVGVAAVGWRWLFAILIPVLVVAGVVGVMSIRQPRPTGRVRFGWGQLVLLTIGFVAFVFALDRCGAAITAMSSARSGGTGTLIVAAALLVVSIVALMWFAAMCKRVHDPLIHMGVLRSVPFRWHLLAYVMLEGVTIGFGYLIPNLAQLGFGSTTTVAGLLILPGALLGAVLAPVGGALLDRFGPMRPILLTMALAIVGIALMLLMVRPGVSVWMICAGYIAYMIGFSMAYPNTMTAGMGVIPQRMQPDGNAMFSTFQQLAGAVGTTVMSICLGVAQSGYSLETDRSAYAAATQRGGRVGIVVLLIVLVCAFAANVRAFVARRMPR</sequence>
<keyword evidence="2" id="KW-0813">Transport</keyword>
<dbReference type="AlphaFoldDB" id="A0A2A2EBT4"/>
<feature type="compositionally biased region" description="Low complexity" evidence="6">
    <location>
        <begin position="30"/>
        <end position="63"/>
    </location>
</feature>
<dbReference type="GO" id="GO:0022857">
    <property type="term" value="F:transmembrane transporter activity"/>
    <property type="evidence" value="ECO:0007669"/>
    <property type="project" value="InterPro"/>
</dbReference>
<evidence type="ECO:0000256" key="7">
    <source>
        <dbReference type="SAM" id="Phobius"/>
    </source>
</evidence>
<protein>
    <submittedName>
        <fullName evidence="9">Sugar efflux permease</fullName>
    </submittedName>
</protein>
<name>A0A2A2EBT4_9BIFI</name>
<feature type="transmembrane region" description="Helical" evidence="7">
    <location>
        <begin position="513"/>
        <end position="537"/>
    </location>
</feature>
<keyword evidence="5 7" id="KW-0472">Membrane</keyword>
<dbReference type="PRINTS" id="PR01036">
    <property type="entry name" value="TCRTETB"/>
</dbReference>
<accession>A0A2A2EBT4</accession>
<feature type="transmembrane region" description="Helical" evidence="7">
    <location>
        <begin position="72"/>
        <end position="89"/>
    </location>
</feature>
<evidence type="ECO:0000256" key="1">
    <source>
        <dbReference type="ARBA" id="ARBA00004651"/>
    </source>
</evidence>
<evidence type="ECO:0000313" key="10">
    <source>
        <dbReference type="Proteomes" id="UP000218399"/>
    </source>
</evidence>
<dbReference type="PROSITE" id="PS50850">
    <property type="entry name" value="MFS"/>
    <property type="match status" value="1"/>
</dbReference>
<comment type="subcellular location">
    <subcellularLocation>
        <location evidence="1">Cell membrane</location>
        <topology evidence="1">Multi-pass membrane protein</topology>
    </subcellularLocation>
</comment>
<dbReference type="EMBL" id="MVOH01000021">
    <property type="protein sequence ID" value="PAU66869.1"/>
    <property type="molecule type" value="Genomic_DNA"/>
</dbReference>
<evidence type="ECO:0000256" key="3">
    <source>
        <dbReference type="ARBA" id="ARBA00022692"/>
    </source>
</evidence>
<dbReference type="PANTHER" id="PTHR42718:SF9">
    <property type="entry name" value="MAJOR FACILITATOR SUPERFAMILY MULTIDRUG TRANSPORTER MFSC"/>
    <property type="match status" value="1"/>
</dbReference>
<feature type="transmembrane region" description="Helical" evidence="7">
    <location>
        <begin position="166"/>
        <end position="184"/>
    </location>
</feature>
<feature type="transmembrane region" description="Helical" evidence="7">
    <location>
        <begin position="469"/>
        <end position="493"/>
    </location>
</feature>
<feature type="domain" description="Major facilitator superfamily (MFS) profile" evidence="8">
    <location>
        <begin position="75"/>
        <end position="542"/>
    </location>
</feature>
<feature type="transmembrane region" description="Helical" evidence="7">
    <location>
        <begin position="226"/>
        <end position="248"/>
    </location>
</feature>
<keyword evidence="4 7" id="KW-1133">Transmembrane helix</keyword>
<dbReference type="Pfam" id="PF07690">
    <property type="entry name" value="MFS_1"/>
    <property type="match status" value="1"/>
</dbReference>
<keyword evidence="10" id="KW-1185">Reference proteome</keyword>
<dbReference type="GO" id="GO:0005886">
    <property type="term" value="C:plasma membrane"/>
    <property type="evidence" value="ECO:0007669"/>
    <property type="project" value="UniProtKB-SubCell"/>
</dbReference>
<dbReference type="Proteomes" id="UP000218399">
    <property type="component" value="Unassembled WGS sequence"/>
</dbReference>
<reference evidence="9 10" key="1">
    <citation type="journal article" date="2017" name="ISME J.">
        <title>Unveiling bifidobacterial biogeography across the mammalian branch of the tree of life.</title>
        <authorList>
            <person name="Milani C."/>
            <person name="Mangifesta M."/>
            <person name="Mancabelli L."/>
            <person name="Lugli G.A."/>
            <person name="James K."/>
            <person name="Duranti S."/>
            <person name="Turroni F."/>
            <person name="Ferrario C."/>
            <person name="Ossiprandi M.C."/>
            <person name="van Sinderen D."/>
            <person name="Ventura M."/>
        </authorList>
    </citation>
    <scope>NUCLEOTIDE SEQUENCE [LARGE SCALE GENOMIC DNA]</scope>
    <source>
        <strain evidence="10">Ham19E</strain>
    </source>
</reference>
<feature type="transmembrane region" description="Helical" evidence="7">
    <location>
        <begin position="299"/>
        <end position="320"/>
    </location>
</feature>
<feature type="transmembrane region" description="Helical" evidence="7">
    <location>
        <begin position="140"/>
        <end position="160"/>
    </location>
</feature>
<proteinExistence type="predicted"/>
<feature type="transmembrane region" description="Helical" evidence="7">
    <location>
        <begin position="260"/>
        <end position="279"/>
    </location>
</feature>
<dbReference type="Gene3D" id="1.20.1720.10">
    <property type="entry name" value="Multidrug resistance protein D"/>
    <property type="match status" value="1"/>
</dbReference>
<keyword evidence="3 7" id="KW-0812">Transmembrane</keyword>
<feature type="transmembrane region" description="Helical" evidence="7">
    <location>
        <begin position="406"/>
        <end position="424"/>
    </location>
</feature>
<feature type="transmembrane region" description="Helical" evidence="7">
    <location>
        <begin position="430"/>
        <end position="448"/>
    </location>
</feature>
<dbReference type="InterPro" id="IPR020846">
    <property type="entry name" value="MFS_dom"/>
</dbReference>
<evidence type="ECO:0000313" key="9">
    <source>
        <dbReference type="EMBL" id="PAU66869.1"/>
    </source>
</evidence>
<evidence type="ECO:0000256" key="4">
    <source>
        <dbReference type="ARBA" id="ARBA00022989"/>
    </source>
</evidence>
<comment type="caution">
    <text evidence="9">The sequence shown here is derived from an EMBL/GenBank/DDBJ whole genome shotgun (WGS) entry which is preliminary data.</text>
</comment>
<dbReference type="InterPro" id="IPR036259">
    <property type="entry name" value="MFS_trans_sf"/>
</dbReference>
<dbReference type="PANTHER" id="PTHR42718">
    <property type="entry name" value="MAJOR FACILITATOR SUPERFAMILY MULTIDRUG TRANSPORTER MFSC"/>
    <property type="match status" value="1"/>
</dbReference>
<evidence type="ECO:0000256" key="2">
    <source>
        <dbReference type="ARBA" id="ARBA00022448"/>
    </source>
</evidence>
<evidence type="ECO:0000256" key="6">
    <source>
        <dbReference type="SAM" id="MobiDB-lite"/>
    </source>
</evidence>
<dbReference type="SUPFAM" id="SSF103473">
    <property type="entry name" value="MFS general substrate transporter"/>
    <property type="match status" value="1"/>
</dbReference>
<evidence type="ECO:0000256" key="5">
    <source>
        <dbReference type="ARBA" id="ARBA00023136"/>
    </source>
</evidence>
<dbReference type="InterPro" id="IPR011701">
    <property type="entry name" value="MFS"/>
</dbReference>
<organism evidence="9 10">
    <name type="scientific">Bifidobacterium criceti</name>
    <dbReference type="NCBI Taxonomy" id="1960969"/>
    <lineage>
        <taxon>Bacteria</taxon>
        <taxon>Bacillati</taxon>
        <taxon>Actinomycetota</taxon>
        <taxon>Actinomycetes</taxon>
        <taxon>Bifidobacteriales</taxon>
        <taxon>Bifidobacteriaceae</taxon>
        <taxon>Bifidobacterium</taxon>
    </lineage>
</organism>
<gene>
    <name evidence="9" type="ORF">B1526_1686</name>
</gene>
<evidence type="ECO:0000259" key="8">
    <source>
        <dbReference type="PROSITE" id="PS50850"/>
    </source>
</evidence>
<feature type="region of interest" description="Disordered" evidence="6">
    <location>
        <begin position="1"/>
        <end position="65"/>
    </location>
</feature>
<feature type="transmembrane region" description="Helical" evidence="7">
    <location>
        <begin position="372"/>
        <end position="397"/>
    </location>
</feature>
<feature type="transmembrane region" description="Helical" evidence="7">
    <location>
        <begin position="196"/>
        <end position="214"/>
    </location>
</feature>
<feature type="transmembrane region" description="Helical" evidence="7">
    <location>
        <begin position="109"/>
        <end position="128"/>
    </location>
</feature>
<dbReference type="Gene3D" id="1.20.1250.20">
    <property type="entry name" value="MFS general substrate transporter like domains"/>
    <property type="match status" value="1"/>
</dbReference>
<feature type="transmembrane region" description="Helical" evidence="7">
    <location>
        <begin position="341"/>
        <end position="360"/>
    </location>
</feature>